<feature type="compositionally biased region" description="Polar residues" evidence="11">
    <location>
        <begin position="577"/>
        <end position="594"/>
    </location>
</feature>
<dbReference type="InterPro" id="IPR011029">
    <property type="entry name" value="DEATH-like_dom_sf"/>
</dbReference>
<dbReference type="Pfam" id="PF00069">
    <property type="entry name" value="Pkinase"/>
    <property type="match status" value="1"/>
</dbReference>
<evidence type="ECO:0000256" key="2">
    <source>
        <dbReference type="ARBA" id="ARBA00012513"/>
    </source>
</evidence>
<feature type="compositionally biased region" description="Low complexity" evidence="11">
    <location>
        <begin position="738"/>
        <end position="749"/>
    </location>
</feature>
<dbReference type="SUPFAM" id="SSF47986">
    <property type="entry name" value="DEATH domain"/>
    <property type="match status" value="1"/>
</dbReference>
<evidence type="ECO:0000256" key="8">
    <source>
        <dbReference type="ARBA" id="ARBA00047899"/>
    </source>
</evidence>
<dbReference type="InterPro" id="IPR017441">
    <property type="entry name" value="Protein_kinase_ATP_BS"/>
</dbReference>
<evidence type="ECO:0000256" key="5">
    <source>
        <dbReference type="ARBA" id="ARBA00022741"/>
    </source>
</evidence>
<keyword evidence="5 10" id="KW-0547">Nucleotide-binding</keyword>
<name>A0A6F9DFY7_9ASCI</name>
<dbReference type="PROSITE" id="PS00108">
    <property type="entry name" value="PROTEIN_KINASE_ST"/>
    <property type="match status" value="1"/>
</dbReference>
<feature type="region of interest" description="Disordered" evidence="11">
    <location>
        <begin position="500"/>
        <end position="532"/>
    </location>
</feature>
<feature type="compositionally biased region" description="Polar residues" evidence="11">
    <location>
        <begin position="615"/>
        <end position="627"/>
    </location>
</feature>
<protein>
    <recommendedName>
        <fullName evidence="2">non-specific serine/threonine protein kinase</fullName>
        <ecNumber evidence="2">2.7.11.1</ecNumber>
    </recommendedName>
</protein>
<organism evidence="13">
    <name type="scientific">Phallusia mammillata</name>
    <dbReference type="NCBI Taxonomy" id="59560"/>
    <lineage>
        <taxon>Eukaryota</taxon>
        <taxon>Metazoa</taxon>
        <taxon>Chordata</taxon>
        <taxon>Tunicata</taxon>
        <taxon>Ascidiacea</taxon>
        <taxon>Phlebobranchia</taxon>
        <taxon>Ascidiidae</taxon>
        <taxon>Phallusia</taxon>
    </lineage>
</organism>
<dbReference type="GO" id="GO:0004674">
    <property type="term" value="F:protein serine/threonine kinase activity"/>
    <property type="evidence" value="ECO:0007669"/>
    <property type="project" value="UniProtKB-KW"/>
</dbReference>
<gene>
    <name evidence="13" type="primary">Irak4-001</name>
</gene>
<accession>A0A6F9DFY7</accession>
<keyword evidence="6 13" id="KW-0418">Kinase</keyword>
<keyword evidence="3" id="KW-0723">Serine/threonine-protein kinase</keyword>
<dbReference type="GO" id="GO:0005524">
    <property type="term" value="F:ATP binding"/>
    <property type="evidence" value="ECO:0007669"/>
    <property type="project" value="UniProtKB-UniRule"/>
</dbReference>
<keyword evidence="7 10" id="KW-0067">ATP-binding</keyword>
<feature type="region of interest" description="Disordered" evidence="11">
    <location>
        <begin position="568"/>
        <end position="660"/>
    </location>
</feature>
<comment type="catalytic activity">
    <reaction evidence="9">
        <text>L-seryl-[protein] + ATP = O-phospho-L-seryl-[protein] + ADP + H(+)</text>
        <dbReference type="Rhea" id="RHEA:17989"/>
        <dbReference type="Rhea" id="RHEA-COMP:9863"/>
        <dbReference type="Rhea" id="RHEA-COMP:11604"/>
        <dbReference type="ChEBI" id="CHEBI:15378"/>
        <dbReference type="ChEBI" id="CHEBI:29999"/>
        <dbReference type="ChEBI" id="CHEBI:30616"/>
        <dbReference type="ChEBI" id="CHEBI:83421"/>
        <dbReference type="ChEBI" id="CHEBI:456216"/>
        <dbReference type="EC" id="2.7.11.1"/>
    </reaction>
</comment>
<dbReference type="GO" id="GO:0005886">
    <property type="term" value="C:plasma membrane"/>
    <property type="evidence" value="ECO:0007669"/>
    <property type="project" value="TreeGrafter"/>
</dbReference>
<reference evidence="13" key="1">
    <citation type="submission" date="2020-04" db="EMBL/GenBank/DDBJ databases">
        <authorList>
            <person name="Neveu A P."/>
        </authorList>
    </citation>
    <scope>NUCLEOTIDE SEQUENCE</scope>
    <source>
        <tissue evidence="13">Whole embryo</tissue>
    </source>
</reference>
<dbReference type="SUPFAM" id="SSF56112">
    <property type="entry name" value="Protein kinase-like (PK-like)"/>
    <property type="match status" value="1"/>
</dbReference>
<dbReference type="AlphaFoldDB" id="A0A6F9DFY7"/>
<dbReference type="InterPro" id="IPR008271">
    <property type="entry name" value="Ser/Thr_kinase_AS"/>
</dbReference>
<sequence>MQCSMASSKMESTLIIPYSSRKYIDDIPADRRSKLCTEIDYTIHKNEGYWEKLVSRLGFDETHSKKLRLSFEMHGSPTENLLRDCSYRMLRIRHLYEILVEIGLVQLAQEFLGEFDIDEDLPPMPTSLMFSVPPRSIDAQQYEGHFPALPKTKEKAESSNGWHGINTCHFDYKDISKGTNNFSHEMELGAGAFGKVYKVILNNTLFACKVLKIDKDNPLTTSVIETHRQHDDLRNELNYLAEYRHPNVIALYGWSLDGPDPCLIYDYMKNGSLQDRLQCLNKSEPMNWDIRVRVACGAARGLQFLHTMKSKPLIHGDIKTANILLDASYTAKLGDFGLAREMPWNASTSSYFHLSNEHTPGTLGYLANEYIQTKKLSVQVDTFAFGVVLLELYTGRRAYDRSKETPLLRDYMDNIACEAEKIGEEQASEKLFNLQDPQILKLPKELALQFVRLALQCCHERRIKRPKMANTLSRLEKIDQKVAVIYGRKTESLPELIDKQKYSQSSTTTTQRREWIAKNGYPDPHLSRNPVESEDHHSLLLDHKLSKYDSKLVTKSIDRDFDQLHIHASSEDDTDSHGPSSTGTSVSGQYQVGGTDTLDRPHQHGSLQAHLYTRSVGSNIGNNSSFSDDFRGTNDSRNPSDLYSPGPYQPAPSRVQNNNPYNLDLSRAHKPRGIYDDSQQGQQHQLAPIASSQWAAPLLDCTPDTFTSLDLDHQVNNSFAERSQVPKDLALPQVGAYSSSQQEEGSPSEAGYHHSISSFQFPSPNVPHPRSSFPSNSATSQSSPPPVSMNSIKETLMVRINEGQSYTQIFRDNSSRVPTESSTSD</sequence>
<keyword evidence="4" id="KW-0808">Transferase</keyword>
<dbReference type="InterPro" id="IPR011009">
    <property type="entry name" value="Kinase-like_dom_sf"/>
</dbReference>
<evidence type="ECO:0000256" key="1">
    <source>
        <dbReference type="ARBA" id="ARBA00008718"/>
    </source>
</evidence>
<feature type="compositionally biased region" description="Polar residues" evidence="11">
    <location>
        <begin position="772"/>
        <end position="793"/>
    </location>
</feature>
<keyword evidence="13" id="KW-0675">Receptor</keyword>
<dbReference type="PANTHER" id="PTHR27001:SF939">
    <property type="entry name" value="INTERLEUKIN 1 RECEPTOR ASSOCIATED KINASE 1"/>
    <property type="match status" value="1"/>
</dbReference>
<dbReference type="InterPro" id="IPR000719">
    <property type="entry name" value="Prot_kinase_dom"/>
</dbReference>
<dbReference type="Gene3D" id="3.30.200.20">
    <property type="entry name" value="Phosphorylase Kinase, domain 1"/>
    <property type="match status" value="1"/>
</dbReference>
<dbReference type="Gene3D" id="1.10.533.10">
    <property type="entry name" value="Death Domain, Fas"/>
    <property type="match status" value="1"/>
</dbReference>
<dbReference type="PROSITE" id="PS00107">
    <property type="entry name" value="PROTEIN_KINASE_ATP"/>
    <property type="match status" value="1"/>
</dbReference>
<evidence type="ECO:0000256" key="9">
    <source>
        <dbReference type="ARBA" id="ARBA00048679"/>
    </source>
</evidence>
<evidence type="ECO:0000256" key="3">
    <source>
        <dbReference type="ARBA" id="ARBA00022527"/>
    </source>
</evidence>
<evidence type="ECO:0000256" key="10">
    <source>
        <dbReference type="PROSITE-ProRule" id="PRU10141"/>
    </source>
</evidence>
<comment type="similarity">
    <text evidence="1">Belongs to the protein kinase superfamily. TKL Ser/Thr protein kinase family. Pelle subfamily.</text>
</comment>
<proteinExistence type="evidence at transcript level"/>
<dbReference type="EMBL" id="LR786036">
    <property type="protein sequence ID" value="CAB3256808.1"/>
    <property type="molecule type" value="mRNA"/>
</dbReference>
<comment type="catalytic activity">
    <reaction evidence="8">
        <text>L-threonyl-[protein] + ATP = O-phospho-L-threonyl-[protein] + ADP + H(+)</text>
        <dbReference type="Rhea" id="RHEA:46608"/>
        <dbReference type="Rhea" id="RHEA-COMP:11060"/>
        <dbReference type="Rhea" id="RHEA-COMP:11605"/>
        <dbReference type="ChEBI" id="CHEBI:15378"/>
        <dbReference type="ChEBI" id="CHEBI:30013"/>
        <dbReference type="ChEBI" id="CHEBI:30616"/>
        <dbReference type="ChEBI" id="CHEBI:61977"/>
        <dbReference type="ChEBI" id="CHEBI:456216"/>
        <dbReference type="EC" id="2.7.11.1"/>
    </reaction>
</comment>
<feature type="binding site" evidence="10">
    <location>
        <position position="209"/>
    </location>
    <ligand>
        <name>ATP</name>
        <dbReference type="ChEBI" id="CHEBI:30616"/>
    </ligand>
</feature>
<evidence type="ECO:0000256" key="11">
    <source>
        <dbReference type="SAM" id="MobiDB-lite"/>
    </source>
</evidence>
<evidence type="ECO:0000256" key="6">
    <source>
        <dbReference type="ARBA" id="ARBA00022777"/>
    </source>
</evidence>
<dbReference type="CDD" id="cd14066">
    <property type="entry name" value="STKc_IRAK"/>
    <property type="match status" value="1"/>
</dbReference>
<evidence type="ECO:0000313" key="13">
    <source>
        <dbReference type="EMBL" id="CAB3256808.1"/>
    </source>
</evidence>
<feature type="region of interest" description="Disordered" evidence="11">
    <location>
        <begin position="735"/>
        <end position="794"/>
    </location>
</feature>
<evidence type="ECO:0000256" key="7">
    <source>
        <dbReference type="ARBA" id="ARBA00022840"/>
    </source>
</evidence>
<dbReference type="PROSITE" id="PS50011">
    <property type="entry name" value="PROTEIN_KINASE_DOM"/>
    <property type="match status" value="1"/>
</dbReference>
<dbReference type="FunFam" id="1.10.510.10:FF:000754">
    <property type="entry name" value="Interleukin-1 receptor-associated kinase"/>
    <property type="match status" value="1"/>
</dbReference>
<feature type="domain" description="Protein kinase" evidence="12">
    <location>
        <begin position="182"/>
        <end position="478"/>
    </location>
</feature>
<dbReference type="Gene3D" id="1.10.510.10">
    <property type="entry name" value="Transferase(Phosphotransferase) domain 1"/>
    <property type="match status" value="1"/>
</dbReference>
<dbReference type="PANTHER" id="PTHR27001">
    <property type="entry name" value="OS01G0253100 PROTEIN"/>
    <property type="match status" value="1"/>
</dbReference>
<dbReference type="EC" id="2.7.11.1" evidence="2"/>
<evidence type="ECO:0000256" key="4">
    <source>
        <dbReference type="ARBA" id="ARBA00022679"/>
    </source>
</evidence>
<dbReference type="SMART" id="SM00220">
    <property type="entry name" value="S_TKc"/>
    <property type="match status" value="1"/>
</dbReference>
<evidence type="ECO:0000259" key="12">
    <source>
        <dbReference type="PROSITE" id="PS50011"/>
    </source>
</evidence>